<organism evidence="2 3">
    <name type="scientific">Amanita muscaria (strain Koide BX008)</name>
    <dbReference type="NCBI Taxonomy" id="946122"/>
    <lineage>
        <taxon>Eukaryota</taxon>
        <taxon>Fungi</taxon>
        <taxon>Dikarya</taxon>
        <taxon>Basidiomycota</taxon>
        <taxon>Agaricomycotina</taxon>
        <taxon>Agaricomycetes</taxon>
        <taxon>Agaricomycetidae</taxon>
        <taxon>Agaricales</taxon>
        <taxon>Pluteineae</taxon>
        <taxon>Amanitaceae</taxon>
        <taxon>Amanita</taxon>
    </lineage>
</organism>
<feature type="compositionally biased region" description="Polar residues" evidence="1">
    <location>
        <begin position="142"/>
        <end position="162"/>
    </location>
</feature>
<dbReference type="OrthoDB" id="3222453at2759"/>
<accession>A0A0C2TEI0</accession>
<dbReference type="HOGENOM" id="CLU_381710_0_0_1"/>
<protein>
    <submittedName>
        <fullName evidence="2">Uncharacterized protein</fullName>
    </submittedName>
</protein>
<reference evidence="2 3" key="1">
    <citation type="submission" date="2014-04" db="EMBL/GenBank/DDBJ databases">
        <title>Evolutionary Origins and Diversification of the Mycorrhizal Mutualists.</title>
        <authorList>
            <consortium name="DOE Joint Genome Institute"/>
            <consortium name="Mycorrhizal Genomics Consortium"/>
            <person name="Kohler A."/>
            <person name="Kuo A."/>
            <person name="Nagy L.G."/>
            <person name="Floudas D."/>
            <person name="Copeland A."/>
            <person name="Barry K.W."/>
            <person name="Cichocki N."/>
            <person name="Veneault-Fourrey C."/>
            <person name="LaButti K."/>
            <person name="Lindquist E.A."/>
            <person name="Lipzen A."/>
            <person name="Lundell T."/>
            <person name="Morin E."/>
            <person name="Murat C."/>
            <person name="Riley R."/>
            <person name="Ohm R."/>
            <person name="Sun H."/>
            <person name="Tunlid A."/>
            <person name="Henrissat B."/>
            <person name="Grigoriev I.V."/>
            <person name="Hibbett D.S."/>
            <person name="Martin F."/>
        </authorList>
    </citation>
    <scope>NUCLEOTIDE SEQUENCE [LARGE SCALE GENOMIC DNA]</scope>
    <source>
        <strain evidence="2 3">Koide BX008</strain>
    </source>
</reference>
<feature type="region of interest" description="Disordered" evidence="1">
    <location>
        <begin position="1"/>
        <end position="39"/>
    </location>
</feature>
<keyword evidence="3" id="KW-1185">Reference proteome</keyword>
<dbReference type="AlphaFoldDB" id="A0A0C2TEI0"/>
<evidence type="ECO:0000313" key="2">
    <source>
        <dbReference type="EMBL" id="KIL65249.1"/>
    </source>
</evidence>
<evidence type="ECO:0000256" key="1">
    <source>
        <dbReference type="SAM" id="MobiDB-lite"/>
    </source>
</evidence>
<proteinExistence type="predicted"/>
<feature type="region of interest" description="Disordered" evidence="1">
    <location>
        <begin position="622"/>
        <end position="725"/>
    </location>
</feature>
<sequence>MVSLRSSSAAKRRSVATRQDDTPNSKTRKQRVIADPNGITVPAKTVRVKKGRKKDKAPIMDDCSMELDEANSTPYVSKRVDSLIGSSESERIPELPKNVSLSAMSGAHHFGIHGGEIVSAGRDIHINKYSSPNAERSVDRVPTTSSLPTVSESEISTSRNTAQEASGSITDLQFPNVIQMFSIYFQGIRRRLVPSQTTVDDIMHSSVVLVDSPTAMIPEDTQTYSRLMLQLRQGYPLYRSTPIRGVSETHWKKGVRIGDVGRVRPDGSFEFLFNINPNETDTRLPDGFEKLHHVDSFQEPNYYSRGEHLLKGSVKQTRNSPMTYKFSASGAILQLPEGAVHLEAQNKNDFSNLASLYAQRWYEYMNVDRSMGAPNGSLYLITGCIKCTSCATAVFSEPHVGENWLEFHYEGLRARPTYIWRKMGPMIATVNQNQEDLGIIDVKEPRHCVFIRGFKIALGDKEWNQLIKIAVTRHSSQDRFVEASGSSGAANHAAKDGNDSSHQYTNNDLVSDNNGLTTGNRDTESSPIIQQLSSAASPMHPSDIINAILLQQNPEAKVAVTHDDDWLGLFPEDHSVNPFSLPVDAVLKILDEASSTVDERGCVSLVKTQQEPATNMKTAITRSNGQGRKVLSRIENPTPRPTASRPIHKSASSLASKDRNAQQKATEPRIGHRLSTRQSDRQILNKVKNNKSGSAKGKRKVSAATFSASTPAGGATFSFPQMLDV</sequence>
<feature type="compositionally biased region" description="Polar residues" evidence="1">
    <location>
        <begin position="500"/>
        <end position="524"/>
    </location>
</feature>
<name>A0A0C2TEI0_AMAMK</name>
<dbReference type="InParanoid" id="A0A0C2TEI0"/>
<evidence type="ECO:0000313" key="3">
    <source>
        <dbReference type="Proteomes" id="UP000054549"/>
    </source>
</evidence>
<dbReference type="EMBL" id="KN818243">
    <property type="protein sequence ID" value="KIL65249.1"/>
    <property type="molecule type" value="Genomic_DNA"/>
</dbReference>
<feature type="region of interest" description="Disordered" evidence="1">
    <location>
        <begin position="130"/>
        <end position="162"/>
    </location>
</feature>
<gene>
    <name evidence="2" type="ORF">M378DRAFT_198062</name>
</gene>
<feature type="compositionally biased region" description="Basic and acidic residues" evidence="1">
    <location>
        <begin position="656"/>
        <end position="670"/>
    </location>
</feature>
<dbReference type="Proteomes" id="UP000054549">
    <property type="component" value="Unassembled WGS sequence"/>
</dbReference>
<feature type="region of interest" description="Disordered" evidence="1">
    <location>
        <begin position="482"/>
        <end position="524"/>
    </location>
</feature>